<feature type="signal peptide" evidence="1">
    <location>
        <begin position="1"/>
        <end position="21"/>
    </location>
</feature>
<evidence type="ECO:0000256" key="1">
    <source>
        <dbReference type="SAM" id="SignalP"/>
    </source>
</evidence>
<dbReference type="Pfam" id="PF04390">
    <property type="entry name" value="LptE"/>
    <property type="match status" value="1"/>
</dbReference>
<dbReference type="PROSITE" id="PS51257">
    <property type="entry name" value="PROKAR_LIPOPROTEIN"/>
    <property type="match status" value="1"/>
</dbReference>
<organism evidence="2 3">
    <name type="scientific">Leadbetterella byssophila (strain DSM 17132 / JCM 16389 / KACC 11308 / NBRC 106382 / 4M15)</name>
    <dbReference type="NCBI Taxonomy" id="649349"/>
    <lineage>
        <taxon>Bacteria</taxon>
        <taxon>Pseudomonadati</taxon>
        <taxon>Bacteroidota</taxon>
        <taxon>Cytophagia</taxon>
        <taxon>Cytophagales</taxon>
        <taxon>Leadbetterellaceae</taxon>
        <taxon>Leadbetterella</taxon>
    </lineage>
</organism>
<evidence type="ECO:0008006" key="4">
    <source>
        <dbReference type="Google" id="ProtNLM"/>
    </source>
</evidence>
<name>E4RTL2_LEAB4</name>
<dbReference type="OrthoDB" id="9790776at2"/>
<feature type="chain" id="PRO_5003186918" description="Lipopolysaccharide-assembly" evidence="1">
    <location>
        <begin position="22"/>
        <end position="170"/>
    </location>
</feature>
<accession>E4RTL2</accession>
<sequence>MKSLRLIFCALWTAAFVSGCGAYSFTGKSTLSSDVKTFTIRDITLSAPSSYATISQEMTEKLKEYYQRNTKLKLVPQNGDISIEGSIVDYRTDGVAASSGGDKAAMNRLTIVIEVVFTNKFNEEDNFEKDFSFYLDYPQNQTLQEAEKTLVPKILDQLVLNIFGDTVAKW</sequence>
<evidence type="ECO:0000313" key="2">
    <source>
        <dbReference type="EMBL" id="ADQ16869.1"/>
    </source>
</evidence>
<dbReference type="KEGG" id="lby:Lbys_1147"/>
<proteinExistence type="predicted"/>
<dbReference type="InterPro" id="IPR007485">
    <property type="entry name" value="LPS_assembly_LptE"/>
</dbReference>
<evidence type="ECO:0000313" key="3">
    <source>
        <dbReference type="Proteomes" id="UP000007435"/>
    </source>
</evidence>
<dbReference type="Proteomes" id="UP000007435">
    <property type="component" value="Chromosome"/>
</dbReference>
<gene>
    <name evidence="2" type="ordered locus">Lbys_1147</name>
</gene>
<keyword evidence="3" id="KW-1185">Reference proteome</keyword>
<dbReference type="GO" id="GO:0043165">
    <property type="term" value="P:Gram-negative-bacterium-type cell outer membrane assembly"/>
    <property type="evidence" value="ECO:0007669"/>
    <property type="project" value="InterPro"/>
</dbReference>
<protein>
    <recommendedName>
        <fullName evidence="4">Lipopolysaccharide-assembly</fullName>
    </recommendedName>
</protein>
<dbReference type="RefSeq" id="WP_013407919.1">
    <property type="nucleotide sequence ID" value="NC_014655.1"/>
</dbReference>
<dbReference type="eggNOG" id="ENOG5032RR7">
    <property type="taxonomic scope" value="Bacteria"/>
</dbReference>
<dbReference type="GO" id="GO:0019867">
    <property type="term" value="C:outer membrane"/>
    <property type="evidence" value="ECO:0007669"/>
    <property type="project" value="InterPro"/>
</dbReference>
<keyword evidence="1" id="KW-0732">Signal</keyword>
<dbReference type="EMBL" id="CP002305">
    <property type="protein sequence ID" value="ADQ16869.1"/>
    <property type="molecule type" value="Genomic_DNA"/>
</dbReference>
<dbReference type="STRING" id="649349.Lbys_1147"/>
<reference key="1">
    <citation type="submission" date="2010-11" db="EMBL/GenBank/DDBJ databases">
        <title>The complete genome of Leadbetterella byssophila DSM 17132.</title>
        <authorList>
            <consortium name="US DOE Joint Genome Institute (JGI-PGF)"/>
            <person name="Lucas S."/>
            <person name="Copeland A."/>
            <person name="Lapidus A."/>
            <person name="Glavina del Rio T."/>
            <person name="Dalin E."/>
            <person name="Tice H."/>
            <person name="Bruce D."/>
            <person name="Goodwin L."/>
            <person name="Pitluck S."/>
            <person name="Kyrpides N."/>
            <person name="Mavromatis K."/>
            <person name="Ivanova N."/>
            <person name="Teshima H."/>
            <person name="Brettin T."/>
            <person name="Detter J.C."/>
            <person name="Han C."/>
            <person name="Tapia R."/>
            <person name="Land M."/>
            <person name="Hauser L."/>
            <person name="Markowitz V."/>
            <person name="Cheng J.-F."/>
            <person name="Hugenholtz P."/>
            <person name="Woyke T."/>
            <person name="Wu D."/>
            <person name="Tindall B."/>
            <person name="Pomrenke H.G."/>
            <person name="Brambilla E."/>
            <person name="Klenk H.-P."/>
            <person name="Eisen J.A."/>
        </authorList>
    </citation>
    <scope>NUCLEOTIDE SEQUENCE [LARGE SCALE GENOMIC DNA]</scope>
    <source>
        <strain>DSM 17132</strain>
    </source>
</reference>
<dbReference type="HOGENOM" id="CLU_114082_1_0_10"/>
<reference evidence="2 3" key="2">
    <citation type="journal article" date="2011" name="Stand. Genomic Sci.">
        <title>Complete genome sequence of Leadbetterella byssophila type strain (4M15).</title>
        <authorList>
            <person name="Abt B."/>
            <person name="Teshima H."/>
            <person name="Lucas S."/>
            <person name="Lapidus A."/>
            <person name="Del Rio T.G."/>
            <person name="Nolan M."/>
            <person name="Tice H."/>
            <person name="Cheng J.F."/>
            <person name="Pitluck S."/>
            <person name="Liolios K."/>
            <person name="Pagani I."/>
            <person name="Ivanova N."/>
            <person name="Mavromatis K."/>
            <person name="Pati A."/>
            <person name="Tapia R."/>
            <person name="Han C."/>
            <person name="Goodwin L."/>
            <person name="Chen A."/>
            <person name="Palaniappan K."/>
            <person name="Land M."/>
            <person name="Hauser L."/>
            <person name="Chang Y.J."/>
            <person name="Jeffries C.D."/>
            <person name="Rohde M."/>
            <person name="Goker M."/>
            <person name="Tindall B.J."/>
            <person name="Detter J.C."/>
            <person name="Woyke T."/>
            <person name="Bristow J."/>
            <person name="Eisen J.A."/>
            <person name="Markowitz V."/>
            <person name="Hugenholtz P."/>
            <person name="Klenk H.P."/>
            <person name="Kyrpides N.C."/>
        </authorList>
    </citation>
    <scope>NUCLEOTIDE SEQUENCE [LARGE SCALE GENOMIC DNA]</scope>
    <source>
        <strain evidence="3">DSM 17132 / JCM 16389 / KACC 11308 / NBRC 106382 / 4M15</strain>
    </source>
</reference>
<dbReference type="AlphaFoldDB" id="E4RTL2"/>